<gene>
    <name evidence="2" type="ORF">LMG28140_05516</name>
</gene>
<evidence type="ECO:0000313" key="2">
    <source>
        <dbReference type="EMBL" id="CAD6554711.1"/>
    </source>
</evidence>
<keyword evidence="3" id="KW-1185">Reference proteome</keyword>
<proteinExistence type="predicted"/>
<evidence type="ECO:0000256" key="1">
    <source>
        <dbReference type="SAM" id="MobiDB-lite"/>
    </source>
</evidence>
<comment type="caution">
    <text evidence="2">The sequence shown here is derived from an EMBL/GenBank/DDBJ whole genome shotgun (WGS) entry which is preliminary data.</text>
</comment>
<feature type="compositionally biased region" description="Basic and acidic residues" evidence="1">
    <location>
        <begin position="1"/>
        <end position="13"/>
    </location>
</feature>
<protein>
    <submittedName>
        <fullName evidence="2">Uncharacterized protein</fullName>
    </submittedName>
</protein>
<accession>A0ABN7I6E4</accession>
<sequence length="193" mass="21493">MGDDGSREGEHDVGGNSGEQVTSSSRLRAREMIDGRQSGASQTETSDGLERLKDAKEANDYPQADNRGILMTPVAPRTISAACINYTKECYATLRWRVIRGGLCIRGACDGCRLSPESSRWTRAGLMRRLRLTNLRSMRARAGRTRADESACFLIVMCCELQPERWFSQGKLREPCPGRSSMRQRRVEAVFAG</sequence>
<name>A0ABN7I6E4_9BURK</name>
<feature type="region of interest" description="Disordered" evidence="1">
    <location>
        <begin position="1"/>
        <end position="49"/>
    </location>
</feature>
<dbReference type="EMBL" id="CAJHCP010000014">
    <property type="protein sequence ID" value="CAD6554711.1"/>
    <property type="molecule type" value="Genomic_DNA"/>
</dbReference>
<dbReference type="Proteomes" id="UP000598032">
    <property type="component" value="Unassembled WGS sequence"/>
</dbReference>
<organism evidence="2 3">
    <name type="scientific">Paraburkholderia metrosideri</name>
    <dbReference type="NCBI Taxonomy" id="580937"/>
    <lineage>
        <taxon>Bacteria</taxon>
        <taxon>Pseudomonadati</taxon>
        <taxon>Pseudomonadota</taxon>
        <taxon>Betaproteobacteria</taxon>
        <taxon>Burkholderiales</taxon>
        <taxon>Burkholderiaceae</taxon>
        <taxon>Paraburkholderia</taxon>
    </lineage>
</organism>
<reference evidence="2 3" key="1">
    <citation type="submission" date="2020-10" db="EMBL/GenBank/DDBJ databases">
        <authorList>
            <person name="Peeters C."/>
        </authorList>
    </citation>
    <scope>NUCLEOTIDE SEQUENCE [LARGE SCALE GENOMIC DNA]</scope>
    <source>
        <strain evidence="2 3">LMG 28140</strain>
    </source>
</reference>
<evidence type="ECO:0000313" key="3">
    <source>
        <dbReference type="Proteomes" id="UP000598032"/>
    </source>
</evidence>